<feature type="region of interest" description="Disordered" evidence="1">
    <location>
        <begin position="236"/>
        <end position="282"/>
    </location>
</feature>
<protein>
    <recommendedName>
        <fullName evidence="2">DUF4283 domain-containing protein</fullName>
    </recommendedName>
</protein>
<organism evidence="3 4">
    <name type="scientific">Lithospermum erythrorhizon</name>
    <name type="common">Purple gromwell</name>
    <name type="synonym">Lithospermum officinale var. erythrorhizon</name>
    <dbReference type="NCBI Taxonomy" id="34254"/>
    <lineage>
        <taxon>Eukaryota</taxon>
        <taxon>Viridiplantae</taxon>
        <taxon>Streptophyta</taxon>
        <taxon>Embryophyta</taxon>
        <taxon>Tracheophyta</taxon>
        <taxon>Spermatophyta</taxon>
        <taxon>Magnoliopsida</taxon>
        <taxon>eudicotyledons</taxon>
        <taxon>Gunneridae</taxon>
        <taxon>Pentapetalae</taxon>
        <taxon>asterids</taxon>
        <taxon>lamiids</taxon>
        <taxon>Boraginales</taxon>
        <taxon>Boraginaceae</taxon>
        <taxon>Boraginoideae</taxon>
        <taxon>Lithospermeae</taxon>
        <taxon>Lithospermum</taxon>
    </lineage>
</organism>
<reference evidence="3 4" key="1">
    <citation type="submission" date="2024-01" db="EMBL/GenBank/DDBJ databases">
        <title>The complete chloroplast genome sequence of Lithospermum erythrorhizon: insights into the phylogenetic relationship among Boraginaceae species and the maternal lineages of purple gromwells.</title>
        <authorList>
            <person name="Okada T."/>
            <person name="Watanabe K."/>
        </authorList>
    </citation>
    <scope>NUCLEOTIDE SEQUENCE [LARGE SCALE GENOMIC DNA]</scope>
</reference>
<dbReference type="Proteomes" id="UP001454036">
    <property type="component" value="Unassembled WGS sequence"/>
</dbReference>
<evidence type="ECO:0000313" key="4">
    <source>
        <dbReference type="Proteomes" id="UP001454036"/>
    </source>
</evidence>
<sequence length="386" mass="40500">MKKKKKRKCPPPEEDASMLVASNGDPSLLVRVPNDNRVNVDNVLDENLQNVVAEWGRNSPSHAADGSSVRQVGNGVIGAEQVVPQHSYVVALSFENGVVPQCEHGDVTQDLSKIPIAARVSQPQIVGGSIVGCLVAPQSAVDVQIAPQTGSDSAVNTGIGVVEQGKDGDKNDAVPVLRPCDGCGASSGGPNKSPLAVEGLVFKAGDSGSGSVPKHAGSFAKGPKAAGRVHRSARPVLSRGSGVGFGAGPASNRPNPPTTRPIRPEAAVSGAVPAGPPKGAKVRPKFSEVIKDNRIIGNGLKLQQYDFMENDDDVILDESDEIPFVETWGYCLIGCFTGPFPGRQALNSLVKSWNVKCPIIPCANGWTVFRFVSDEDRFKVFNGGPY</sequence>
<keyword evidence="4" id="KW-1185">Reference proteome</keyword>
<accession>A0AAV3RJ36</accession>
<dbReference type="Pfam" id="PF14111">
    <property type="entry name" value="DUF4283"/>
    <property type="match status" value="1"/>
</dbReference>
<dbReference type="EMBL" id="BAABME010027176">
    <property type="protein sequence ID" value="GAA0175161.1"/>
    <property type="molecule type" value="Genomic_DNA"/>
</dbReference>
<gene>
    <name evidence="3" type="ORF">LIER_41859</name>
</gene>
<name>A0AAV3RJ36_LITER</name>
<feature type="domain" description="DUF4283" evidence="2">
    <location>
        <begin position="326"/>
        <end position="386"/>
    </location>
</feature>
<evidence type="ECO:0000259" key="2">
    <source>
        <dbReference type="Pfam" id="PF14111"/>
    </source>
</evidence>
<evidence type="ECO:0000313" key="3">
    <source>
        <dbReference type="EMBL" id="GAA0175161.1"/>
    </source>
</evidence>
<dbReference type="InterPro" id="IPR025558">
    <property type="entry name" value="DUF4283"/>
</dbReference>
<evidence type="ECO:0000256" key="1">
    <source>
        <dbReference type="SAM" id="MobiDB-lite"/>
    </source>
</evidence>
<feature type="region of interest" description="Disordered" evidence="1">
    <location>
        <begin position="1"/>
        <end position="21"/>
    </location>
</feature>
<dbReference type="AlphaFoldDB" id="A0AAV3RJ36"/>
<proteinExistence type="predicted"/>
<comment type="caution">
    <text evidence="3">The sequence shown here is derived from an EMBL/GenBank/DDBJ whole genome shotgun (WGS) entry which is preliminary data.</text>
</comment>
<feature type="compositionally biased region" description="Low complexity" evidence="1">
    <location>
        <begin position="260"/>
        <end position="279"/>
    </location>
</feature>